<sequence length="93" mass="10117">MLWLTSKVSPIYQCDQPRGQPDSMIVVTCPYRETKTAYQPTSQSTSQLASLTLNTPVHASTENSTSHGSFLISTSILLASPATEERIGVKSMI</sequence>
<name>A0A5B7D6U9_PORTR</name>
<dbReference type="AlphaFoldDB" id="A0A5B7D6U9"/>
<evidence type="ECO:0000313" key="1">
    <source>
        <dbReference type="EMBL" id="MPC17021.1"/>
    </source>
</evidence>
<dbReference type="EMBL" id="VSRR010000555">
    <property type="protein sequence ID" value="MPC17021.1"/>
    <property type="molecule type" value="Genomic_DNA"/>
</dbReference>
<comment type="caution">
    <text evidence="1">The sequence shown here is derived from an EMBL/GenBank/DDBJ whole genome shotgun (WGS) entry which is preliminary data.</text>
</comment>
<organism evidence="1 2">
    <name type="scientific">Portunus trituberculatus</name>
    <name type="common">Swimming crab</name>
    <name type="synonym">Neptunus trituberculatus</name>
    <dbReference type="NCBI Taxonomy" id="210409"/>
    <lineage>
        <taxon>Eukaryota</taxon>
        <taxon>Metazoa</taxon>
        <taxon>Ecdysozoa</taxon>
        <taxon>Arthropoda</taxon>
        <taxon>Crustacea</taxon>
        <taxon>Multicrustacea</taxon>
        <taxon>Malacostraca</taxon>
        <taxon>Eumalacostraca</taxon>
        <taxon>Eucarida</taxon>
        <taxon>Decapoda</taxon>
        <taxon>Pleocyemata</taxon>
        <taxon>Brachyura</taxon>
        <taxon>Eubrachyura</taxon>
        <taxon>Portunoidea</taxon>
        <taxon>Portunidae</taxon>
        <taxon>Portuninae</taxon>
        <taxon>Portunus</taxon>
    </lineage>
</organism>
<protein>
    <submittedName>
        <fullName evidence="1">Uncharacterized protein</fullName>
    </submittedName>
</protein>
<gene>
    <name evidence="1" type="ORF">E2C01_009866</name>
</gene>
<reference evidence="1 2" key="1">
    <citation type="submission" date="2019-05" db="EMBL/GenBank/DDBJ databases">
        <title>Another draft genome of Portunus trituberculatus and its Hox gene families provides insights of decapod evolution.</title>
        <authorList>
            <person name="Jeong J.-H."/>
            <person name="Song I."/>
            <person name="Kim S."/>
            <person name="Choi T."/>
            <person name="Kim D."/>
            <person name="Ryu S."/>
            <person name="Kim W."/>
        </authorList>
    </citation>
    <scope>NUCLEOTIDE SEQUENCE [LARGE SCALE GENOMIC DNA]</scope>
    <source>
        <tissue evidence="1">Muscle</tissue>
    </source>
</reference>
<keyword evidence="2" id="KW-1185">Reference proteome</keyword>
<evidence type="ECO:0000313" key="2">
    <source>
        <dbReference type="Proteomes" id="UP000324222"/>
    </source>
</evidence>
<proteinExistence type="predicted"/>
<dbReference type="Proteomes" id="UP000324222">
    <property type="component" value="Unassembled WGS sequence"/>
</dbReference>
<accession>A0A5B7D6U9</accession>